<accession>A0A6J7WXD3</accession>
<organism evidence="1">
    <name type="scientific">uncultured Caudovirales phage</name>
    <dbReference type="NCBI Taxonomy" id="2100421"/>
    <lineage>
        <taxon>Viruses</taxon>
        <taxon>Duplodnaviria</taxon>
        <taxon>Heunggongvirae</taxon>
        <taxon>Uroviricota</taxon>
        <taxon>Caudoviricetes</taxon>
        <taxon>Peduoviridae</taxon>
        <taxon>Maltschvirus</taxon>
        <taxon>Maltschvirus maltsch</taxon>
    </lineage>
</organism>
<reference evidence="1" key="1">
    <citation type="submission" date="2020-05" db="EMBL/GenBank/DDBJ databases">
        <authorList>
            <person name="Chiriac C."/>
            <person name="Salcher M."/>
            <person name="Ghai R."/>
            <person name="Kavagutti S V."/>
        </authorList>
    </citation>
    <scope>NUCLEOTIDE SEQUENCE</scope>
</reference>
<proteinExistence type="predicted"/>
<gene>
    <name evidence="1" type="ORF">UFOVP377_23</name>
</gene>
<sequence length="50" mass="5696">MIWTLVLVTGINMNSIMIVGYFEVESACQKAAKEWRELGYKVGCVQTQKK</sequence>
<protein>
    <submittedName>
        <fullName evidence="1">Uncharacterized protein</fullName>
    </submittedName>
</protein>
<dbReference type="EMBL" id="LR798314">
    <property type="protein sequence ID" value="CAB5222641.1"/>
    <property type="molecule type" value="Genomic_DNA"/>
</dbReference>
<name>A0A6J7WXD3_9CAUD</name>
<evidence type="ECO:0000313" key="1">
    <source>
        <dbReference type="EMBL" id="CAB5222641.1"/>
    </source>
</evidence>